<dbReference type="InterPro" id="IPR057670">
    <property type="entry name" value="SH3_retrovirus"/>
</dbReference>
<dbReference type="SUPFAM" id="SSF53098">
    <property type="entry name" value="Ribonuclease H-like"/>
    <property type="match status" value="1"/>
</dbReference>
<proteinExistence type="predicted"/>
<dbReference type="Pfam" id="PF07727">
    <property type="entry name" value="RVT_2"/>
    <property type="match status" value="1"/>
</dbReference>
<gene>
    <name evidence="5" type="ORF">QYE76_008639</name>
</gene>
<dbReference type="PROSITE" id="PS50994">
    <property type="entry name" value="INTEGRASE"/>
    <property type="match status" value="1"/>
</dbReference>
<dbReference type="InterPro" id="IPR001584">
    <property type="entry name" value="Integrase_cat-core"/>
</dbReference>
<dbReference type="Proteomes" id="UP001231189">
    <property type="component" value="Unassembled WGS sequence"/>
</dbReference>
<dbReference type="SUPFAM" id="SSF56672">
    <property type="entry name" value="DNA/RNA polymerases"/>
    <property type="match status" value="1"/>
</dbReference>
<keyword evidence="2" id="KW-0378">Hydrolase</keyword>
<feature type="region of interest" description="Disordered" evidence="3">
    <location>
        <begin position="365"/>
        <end position="393"/>
    </location>
</feature>
<dbReference type="AlphaFoldDB" id="A0AAD8TS17"/>
<feature type="compositionally biased region" description="Polar residues" evidence="3">
    <location>
        <begin position="639"/>
        <end position="649"/>
    </location>
</feature>
<feature type="region of interest" description="Disordered" evidence="3">
    <location>
        <begin position="1"/>
        <end position="25"/>
    </location>
</feature>
<dbReference type="InterPro" id="IPR036397">
    <property type="entry name" value="RNaseH_sf"/>
</dbReference>
<feature type="compositionally biased region" description="Pro residues" evidence="3">
    <location>
        <begin position="279"/>
        <end position="289"/>
    </location>
</feature>
<dbReference type="Pfam" id="PF25597">
    <property type="entry name" value="SH3_retrovirus"/>
    <property type="match status" value="1"/>
</dbReference>
<keyword evidence="6" id="KW-1185">Reference proteome</keyword>
<sequence length="1055" mass="114471">MDDAFFNPMADPESSPDGSPVHPSASPAVVQALNTVPPAAPGPSHSAAPPALPATILQTVAIRSHVPIVLDLAAGNYSQWRRFFDTVIGKFGLRAHIDSTAVPRHDDPEWVMIDNCVVHWLYTTVSPELLDVIMQPEDTALTVWTALQELFRDNQLARAVYIDAEYHALVQGDMTVMQYCAKLKSFTDQLRNLGQPVTEVQQVRSFLMLEEHRAEQSARQNAAHALLAGRAPAPAPAYGGDGSSSSGGGRNRGRNRNKGKGKAPADPPPAPPASASSPAPRPPTYPAPAPGTNSWTGLVQAWPVHWRAPGAGVLGPRPGTPHQQALMAAPPSQLPYQYGPGIAPPQLPYNYGGLPPYGYTYGSPGAGPNTPAPPNFGTPGASSSTAPASPQPWDMGALQAALHGTTSSPSGGTSDWYLDTGASSHMSSGAALQTDNGREFDNAATRSFLADRGTLFRLSCPYTSQQNGKAERTLRTLNESLRTLLFHASMPARFWAEDLSTSTYLLNRRACRSSSHSTPYEILLGVVPDYSLLRVFGCLCYPNTTSTSRHKLDHRSVACVFLGYPSDHRGYRCFYPVSRRVITSRHVRFDEERFPFSYPHLHSSSTPPSATAPQEQIYHFLPVLQAPSSARVLPLSRTGPGSNGASRATSVPGGGGASPATACSRAAESSNSPVPTRTSSTVDTPSTGAAPSSSTPSASTCSSPLILSPPVRRMVTRAQAGVFKPNPRYAHTASTSPDISPIPRSVQVAVRDPNWLGAMREEFAALVGNRTWELVPRPPRAHLITGKWVFRHKTRADGSLERYKARWVVRGFTQRAGIDYGETFSPVVKPATIRTVLTIAASRRWPVHQLDVKNAFLHGTLDEEVYCLQPAGFVDATKPDHVCRLSKSLYGLKQAPRAWFLRFANFVKTIGFVPTRSDSSLFIYIRGADMAYLLLYVDDMVLTASSATLLQRVITRLTSEFAMKDLDALHFFLGASRARQPASSSRSSSTPKMCWNVPPWTTAAQLLRRWTPRPSCPLLTLKRVMFEELLGSKDRRERRQGGKVAICVSRRGDQA</sequence>
<evidence type="ECO:0000256" key="1">
    <source>
        <dbReference type="ARBA" id="ARBA00022723"/>
    </source>
</evidence>
<feature type="region of interest" description="Disordered" evidence="3">
    <location>
        <begin position="231"/>
        <end position="292"/>
    </location>
</feature>
<accession>A0AAD8TS17</accession>
<name>A0AAD8TS17_LOLMU</name>
<dbReference type="InterPro" id="IPR013103">
    <property type="entry name" value="RVT_2"/>
</dbReference>
<reference evidence="5" key="1">
    <citation type="submission" date="2023-07" db="EMBL/GenBank/DDBJ databases">
        <title>A chromosome-level genome assembly of Lolium multiflorum.</title>
        <authorList>
            <person name="Chen Y."/>
            <person name="Copetti D."/>
            <person name="Kolliker R."/>
            <person name="Studer B."/>
        </authorList>
    </citation>
    <scope>NUCLEOTIDE SEQUENCE</scope>
    <source>
        <strain evidence="5">02402/16</strain>
        <tissue evidence="5">Leaf</tissue>
    </source>
</reference>
<dbReference type="InterPro" id="IPR043502">
    <property type="entry name" value="DNA/RNA_pol_sf"/>
</dbReference>
<evidence type="ECO:0000313" key="5">
    <source>
        <dbReference type="EMBL" id="KAK1691942.1"/>
    </source>
</evidence>
<dbReference type="PANTHER" id="PTHR42648">
    <property type="entry name" value="TRANSPOSASE, PUTATIVE-RELATED"/>
    <property type="match status" value="1"/>
</dbReference>
<dbReference type="InterPro" id="IPR012337">
    <property type="entry name" value="RNaseH-like_sf"/>
</dbReference>
<dbReference type="PANTHER" id="PTHR42648:SF26">
    <property type="entry name" value="INTEGRASE CATALYTIC DOMAIN-CONTAINING PROTEIN"/>
    <property type="match status" value="1"/>
</dbReference>
<dbReference type="Gene3D" id="3.30.420.10">
    <property type="entry name" value="Ribonuclease H-like superfamily/Ribonuclease H"/>
    <property type="match status" value="1"/>
</dbReference>
<dbReference type="GO" id="GO:0015074">
    <property type="term" value="P:DNA integration"/>
    <property type="evidence" value="ECO:0007669"/>
    <property type="project" value="InterPro"/>
</dbReference>
<dbReference type="GO" id="GO:0046872">
    <property type="term" value="F:metal ion binding"/>
    <property type="evidence" value="ECO:0007669"/>
    <property type="project" value="UniProtKB-KW"/>
</dbReference>
<feature type="region of interest" description="Disordered" evidence="3">
    <location>
        <begin position="720"/>
        <end position="740"/>
    </location>
</feature>
<feature type="compositionally biased region" description="Gly residues" evidence="3">
    <location>
        <begin position="239"/>
        <end position="250"/>
    </location>
</feature>
<evidence type="ECO:0000313" key="6">
    <source>
        <dbReference type="Proteomes" id="UP001231189"/>
    </source>
</evidence>
<feature type="compositionally biased region" description="Low complexity" evidence="3">
    <location>
        <begin position="684"/>
        <end position="704"/>
    </location>
</feature>
<comment type="caution">
    <text evidence="5">The sequence shown here is derived from an EMBL/GenBank/DDBJ whole genome shotgun (WGS) entry which is preliminary data.</text>
</comment>
<evidence type="ECO:0000256" key="2">
    <source>
        <dbReference type="ARBA" id="ARBA00022801"/>
    </source>
</evidence>
<protein>
    <recommendedName>
        <fullName evidence="4">Integrase catalytic domain-containing protein</fullName>
    </recommendedName>
</protein>
<dbReference type="GO" id="GO:0003676">
    <property type="term" value="F:nucleic acid binding"/>
    <property type="evidence" value="ECO:0007669"/>
    <property type="project" value="InterPro"/>
</dbReference>
<evidence type="ECO:0000256" key="3">
    <source>
        <dbReference type="SAM" id="MobiDB-lite"/>
    </source>
</evidence>
<dbReference type="Pfam" id="PF14223">
    <property type="entry name" value="Retrotran_gag_2"/>
    <property type="match status" value="1"/>
</dbReference>
<dbReference type="GO" id="GO:0016787">
    <property type="term" value="F:hydrolase activity"/>
    <property type="evidence" value="ECO:0007669"/>
    <property type="project" value="UniProtKB-KW"/>
</dbReference>
<evidence type="ECO:0000259" key="4">
    <source>
        <dbReference type="PROSITE" id="PS50994"/>
    </source>
</evidence>
<keyword evidence="1" id="KW-0479">Metal-binding</keyword>
<feature type="compositionally biased region" description="Polar residues" evidence="3">
    <location>
        <begin position="667"/>
        <end position="683"/>
    </location>
</feature>
<feature type="domain" description="Integrase catalytic" evidence="4">
    <location>
        <begin position="431"/>
        <end position="527"/>
    </location>
</feature>
<feature type="compositionally biased region" description="Low complexity" evidence="3">
    <location>
        <begin position="377"/>
        <end position="388"/>
    </location>
</feature>
<dbReference type="EMBL" id="JAUUTY010000001">
    <property type="protein sequence ID" value="KAK1691942.1"/>
    <property type="molecule type" value="Genomic_DNA"/>
</dbReference>
<feature type="region of interest" description="Disordered" evidence="3">
    <location>
        <begin position="633"/>
        <end position="706"/>
    </location>
</feature>
<organism evidence="5 6">
    <name type="scientific">Lolium multiflorum</name>
    <name type="common">Italian ryegrass</name>
    <name type="synonym">Lolium perenne subsp. multiflorum</name>
    <dbReference type="NCBI Taxonomy" id="4521"/>
    <lineage>
        <taxon>Eukaryota</taxon>
        <taxon>Viridiplantae</taxon>
        <taxon>Streptophyta</taxon>
        <taxon>Embryophyta</taxon>
        <taxon>Tracheophyta</taxon>
        <taxon>Spermatophyta</taxon>
        <taxon>Magnoliopsida</taxon>
        <taxon>Liliopsida</taxon>
        <taxon>Poales</taxon>
        <taxon>Poaceae</taxon>
        <taxon>BOP clade</taxon>
        <taxon>Pooideae</taxon>
        <taxon>Poodae</taxon>
        <taxon>Poeae</taxon>
        <taxon>Poeae Chloroplast Group 2 (Poeae type)</taxon>
        <taxon>Loliodinae</taxon>
        <taxon>Loliinae</taxon>
        <taxon>Lolium</taxon>
    </lineage>
</organism>
<dbReference type="InterPro" id="IPR039537">
    <property type="entry name" value="Retrotran_Ty1/copia-like"/>
</dbReference>
<feature type="compositionally biased region" description="Basic residues" evidence="3">
    <location>
        <begin position="251"/>
        <end position="261"/>
    </location>
</feature>